<evidence type="ECO:0000256" key="1">
    <source>
        <dbReference type="ARBA" id="ARBA00009500"/>
    </source>
</evidence>
<dbReference type="OMA" id="ACAVWHE"/>
<dbReference type="GO" id="GO:0004867">
    <property type="term" value="F:serine-type endopeptidase inhibitor activity"/>
    <property type="evidence" value="ECO:0007669"/>
    <property type="project" value="InterPro"/>
</dbReference>
<dbReference type="InterPro" id="IPR042178">
    <property type="entry name" value="Serpin_sf_1"/>
</dbReference>
<keyword evidence="4" id="KW-1185">Reference proteome</keyword>
<evidence type="ECO:0000313" key="4">
    <source>
        <dbReference type="Proteomes" id="UP000195402"/>
    </source>
</evidence>
<dbReference type="PANTHER" id="PTHR11461:SF211">
    <property type="entry name" value="GH10112P-RELATED"/>
    <property type="match status" value="1"/>
</dbReference>
<dbReference type="SUPFAM" id="SSF56574">
    <property type="entry name" value="Serpins"/>
    <property type="match status" value="1"/>
</dbReference>
<dbReference type="GO" id="GO:0005615">
    <property type="term" value="C:extracellular space"/>
    <property type="evidence" value="ECO:0007669"/>
    <property type="project" value="InterPro"/>
</dbReference>
<dbReference type="Pfam" id="PF00079">
    <property type="entry name" value="Serpin"/>
    <property type="match status" value="1"/>
</dbReference>
<dbReference type="InterPro" id="IPR000215">
    <property type="entry name" value="Serpin_fam"/>
</dbReference>
<dbReference type="STRING" id="56857.A0A200QJ75"/>
<dbReference type="Proteomes" id="UP000195402">
    <property type="component" value="Unassembled WGS sequence"/>
</dbReference>
<dbReference type="AlphaFoldDB" id="A0A200QJ75"/>
<feature type="domain" description="Serpin" evidence="2">
    <location>
        <begin position="9"/>
        <end position="124"/>
    </location>
</feature>
<dbReference type="InParanoid" id="A0A200QJ75"/>
<dbReference type="PANTHER" id="PTHR11461">
    <property type="entry name" value="SERINE PROTEASE INHIBITOR, SERPIN"/>
    <property type="match status" value="1"/>
</dbReference>
<dbReference type="Gene3D" id="3.30.497.10">
    <property type="entry name" value="Antithrombin, subunit I, domain 2"/>
    <property type="match status" value="1"/>
</dbReference>
<name>A0A200QJ75_MACCD</name>
<gene>
    <name evidence="3" type="ORF">BVC80_8985g21</name>
</gene>
<proteinExistence type="inferred from homology"/>
<evidence type="ECO:0000259" key="2">
    <source>
        <dbReference type="Pfam" id="PF00079"/>
    </source>
</evidence>
<organism evidence="3 4">
    <name type="scientific">Macleaya cordata</name>
    <name type="common">Five-seeded plume-poppy</name>
    <name type="synonym">Bocconia cordata</name>
    <dbReference type="NCBI Taxonomy" id="56857"/>
    <lineage>
        <taxon>Eukaryota</taxon>
        <taxon>Viridiplantae</taxon>
        <taxon>Streptophyta</taxon>
        <taxon>Embryophyta</taxon>
        <taxon>Tracheophyta</taxon>
        <taxon>Spermatophyta</taxon>
        <taxon>Magnoliopsida</taxon>
        <taxon>Ranunculales</taxon>
        <taxon>Papaveraceae</taxon>
        <taxon>Papaveroideae</taxon>
        <taxon>Macleaya</taxon>
    </lineage>
</organism>
<reference evidence="3 4" key="1">
    <citation type="journal article" date="2017" name="Mol. Plant">
        <title>The Genome of Medicinal Plant Macleaya cordata Provides New Insights into Benzylisoquinoline Alkaloids Metabolism.</title>
        <authorList>
            <person name="Liu X."/>
            <person name="Liu Y."/>
            <person name="Huang P."/>
            <person name="Ma Y."/>
            <person name="Qing Z."/>
            <person name="Tang Q."/>
            <person name="Cao H."/>
            <person name="Cheng P."/>
            <person name="Zheng Y."/>
            <person name="Yuan Z."/>
            <person name="Zhou Y."/>
            <person name="Liu J."/>
            <person name="Tang Z."/>
            <person name="Zhuo Y."/>
            <person name="Zhang Y."/>
            <person name="Yu L."/>
            <person name="Huang J."/>
            <person name="Yang P."/>
            <person name="Peng Q."/>
            <person name="Zhang J."/>
            <person name="Jiang W."/>
            <person name="Zhang Z."/>
            <person name="Lin K."/>
            <person name="Ro D.K."/>
            <person name="Chen X."/>
            <person name="Xiong X."/>
            <person name="Shang Y."/>
            <person name="Huang S."/>
            <person name="Zeng J."/>
        </authorList>
    </citation>
    <scope>NUCLEOTIDE SEQUENCE [LARGE SCALE GENOMIC DNA]</scope>
    <source>
        <strain evidence="4">cv. BLH2017</strain>
        <tissue evidence="3">Root</tissue>
    </source>
</reference>
<dbReference type="EMBL" id="MVGT01001900">
    <property type="protein sequence ID" value="OVA10494.1"/>
    <property type="molecule type" value="Genomic_DNA"/>
</dbReference>
<evidence type="ECO:0000313" key="3">
    <source>
        <dbReference type="EMBL" id="OVA10494.1"/>
    </source>
</evidence>
<comment type="similarity">
    <text evidence="1">Belongs to the serpin family.</text>
</comment>
<dbReference type="InterPro" id="IPR036186">
    <property type="entry name" value="Serpin_sf"/>
</dbReference>
<comment type="caution">
    <text evidence="3">The sequence shown here is derived from an EMBL/GenBank/DDBJ whole genome shotgun (WGS) entry which is preliminary data.</text>
</comment>
<dbReference type="InterPro" id="IPR023796">
    <property type="entry name" value="Serpin_dom"/>
</dbReference>
<dbReference type="OrthoDB" id="1063785at2759"/>
<protein>
    <submittedName>
        <fullName evidence="3">Serpin family</fullName>
    </submittedName>
</protein>
<accession>A0A200QJ75</accession>
<sequence length="124" mass="13838">MELVRNLWLNEANGQNFEFSPFSIDAAMGLLAAGSNGRTLQQMLEFLKSKNLDDHNSVVSRVMDSLDQNRIGTGHIGPKLRFVNGIWVDSSCTLKPSFKETASSIYEAKAEAVDFKTKVREEIN</sequence>